<name>A0A1M6R8F0_XYLRU</name>
<dbReference type="Pfam" id="PF01263">
    <property type="entry name" value="Aldose_epim"/>
    <property type="match status" value="1"/>
</dbReference>
<comment type="subunit">
    <text evidence="2">Monomer.</text>
</comment>
<dbReference type="AlphaFoldDB" id="A0A1M6R8F0"/>
<gene>
    <name evidence="4" type="ORF">SAMN05216463_101136</name>
</gene>
<dbReference type="InterPro" id="IPR011013">
    <property type="entry name" value="Gal_mutarotase_sf_dom"/>
</dbReference>
<dbReference type="SUPFAM" id="SSF74650">
    <property type="entry name" value="Galactose mutarotase-like"/>
    <property type="match status" value="1"/>
</dbReference>
<accession>A0A1M6R8F0</accession>
<reference evidence="4 5" key="1">
    <citation type="submission" date="2016-11" db="EMBL/GenBank/DDBJ databases">
        <authorList>
            <person name="Jaros S."/>
            <person name="Januszkiewicz K."/>
            <person name="Wedrychowicz H."/>
        </authorList>
    </citation>
    <scope>NUCLEOTIDE SEQUENCE [LARGE SCALE GENOMIC DNA]</scope>
    <source>
        <strain evidence="4 5">KHT3</strain>
    </source>
</reference>
<dbReference type="GO" id="GO:0005975">
    <property type="term" value="P:carbohydrate metabolic process"/>
    <property type="evidence" value="ECO:0007669"/>
    <property type="project" value="InterPro"/>
</dbReference>
<protein>
    <submittedName>
        <fullName evidence="4">Aldose 1-epimerase</fullName>
    </submittedName>
</protein>
<evidence type="ECO:0000256" key="1">
    <source>
        <dbReference type="ARBA" id="ARBA00001913"/>
    </source>
</evidence>
<dbReference type="EMBL" id="FRBD01000001">
    <property type="protein sequence ID" value="SHK28706.1"/>
    <property type="molecule type" value="Genomic_DNA"/>
</dbReference>
<keyword evidence="3" id="KW-0106">Calcium</keyword>
<evidence type="ECO:0000313" key="5">
    <source>
        <dbReference type="Proteomes" id="UP000184130"/>
    </source>
</evidence>
<evidence type="ECO:0000256" key="3">
    <source>
        <dbReference type="ARBA" id="ARBA00022837"/>
    </source>
</evidence>
<dbReference type="Gene3D" id="2.70.98.10">
    <property type="match status" value="1"/>
</dbReference>
<organism evidence="4 5">
    <name type="scientific">Xylanibacter ruminicola</name>
    <name type="common">Prevotella ruminicola</name>
    <dbReference type="NCBI Taxonomy" id="839"/>
    <lineage>
        <taxon>Bacteria</taxon>
        <taxon>Pseudomonadati</taxon>
        <taxon>Bacteroidota</taxon>
        <taxon>Bacteroidia</taxon>
        <taxon>Bacteroidales</taxon>
        <taxon>Prevotellaceae</taxon>
        <taxon>Xylanibacter</taxon>
    </lineage>
</organism>
<dbReference type="InterPro" id="IPR014718">
    <property type="entry name" value="GH-type_carb-bd"/>
</dbReference>
<evidence type="ECO:0000313" key="4">
    <source>
        <dbReference type="EMBL" id="SHK28706.1"/>
    </source>
</evidence>
<sequence>MKQHGFARDTEFLREGFKPSLLGGNIDMQTPNGPVFFKMYQNGSPLNYPYSFDLKVLYGTIDNSVLCSWIVKNLGNEEMHFQIGAHPAFNLPDYNPHDEVHGYFKFYDAEGNGVSPIITSYLEDGLRHTYGDPKVLPNRQTICPIKSETFSKDALLIEDSQVAIVALLDKEQREVLRVICPQAETFGLWAPNKPGCPFVCIEPWCGIADHYDFNGDILERKYDHSLREGESYVFNYMIQIA</sequence>
<dbReference type="Proteomes" id="UP000184130">
    <property type="component" value="Unassembled WGS sequence"/>
</dbReference>
<dbReference type="GO" id="GO:0030246">
    <property type="term" value="F:carbohydrate binding"/>
    <property type="evidence" value="ECO:0007669"/>
    <property type="project" value="InterPro"/>
</dbReference>
<proteinExistence type="predicted"/>
<comment type="cofactor">
    <cofactor evidence="1">
        <name>Ca(2+)</name>
        <dbReference type="ChEBI" id="CHEBI:29108"/>
    </cofactor>
</comment>
<dbReference type="GO" id="GO:0016853">
    <property type="term" value="F:isomerase activity"/>
    <property type="evidence" value="ECO:0007669"/>
    <property type="project" value="InterPro"/>
</dbReference>
<dbReference type="InterPro" id="IPR008183">
    <property type="entry name" value="Aldose_1/G6P_1-epimerase"/>
</dbReference>
<evidence type="ECO:0000256" key="2">
    <source>
        <dbReference type="ARBA" id="ARBA00011245"/>
    </source>
</evidence>